<dbReference type="GO" id="GO:0005524">
    <property type="term" value="F:ATP binding"/>
    <property type="evidence" value="ECO:0007669"/>
    <property type="project" value="UniProtKB-UniRule"/>
</dbReference>
<feature type="short sequence motif" description="'HIGH' region" evidence="7">
    <location>
        <begin position="37"/>
        <end position="46"/>
    </location>
</feature>
<dbReference type="EMBL" id="AP014608">
    <property type="protein sequence ID" value="BBA17478.1"/>
    <property type="molecule type" value="Genomic_DNA"/>
</dbReference>
<feature type="binding site" evidence="7">
    <location>
        <position position="231"/>
    </location>
    <ligand>
        <name>ATP</name>
        <dbReference type="ChEBI" id="CHEBI:30616"/>
    </ligand>
</feature>
<keyword evidence="1 7" id="KW-0436">Ligase</keyword>
<dbReference type="InterPro" id="IPR024107">
    <property type="entry name" value="Tyr-tRNA-ligase_bac_1"/>
</dbReference>
<keyword evidence="8" id="KW-0694">RNA-binding</keyword>
<evidence type="ECO:0000256" key="7">
    <source>
        <dbReference type="HAMAP-Rule" id="MF_02006"/>
    </source>
</evidence>
<comment type="catalytic activity">
    <reaction evidence="6 7">
        <text>tRNA(Tyr) + L-tyrosine + ATP = L-tyrosyl-tRNA(Tyr) + AMP + diphosphate + H(+)</text>
        <dbReference type="Rhea" id="RHEA:10220"/>
        <dbReference type="Rhea" id="RHEA-COMP:9706"/>
        <dbReference type="Rhea" id="RHEA-COMP:9707"/>
        <dbReference type="ChEBI" id="CHEBI:15378"/>
        <dbReference type="ChEBI" id="CHEBI:30616"/>
        <dbReference type="ChEBI" id="CHEBI:33019"/>
        <dbReference type="ChEBI" id="CHEBI:58315"/>
        <dbReference type="ChEBI" id="CHEBI:78442"/>
        <dbReference type="ChEBI" id="CHEBI:78536"/>
        <dbReference type="ChEBI" id="CHEBI:456215"/>
        <dbReference type="EC" id="6.1.1.1"/>
    </reaction>
</comment>
<dbReference type="GO" id="GO:0006437">
    <property type="term" value="P:tyrosyl-tRNA aminoacylation"/>
    <property type="evidence" value="ECO:0007669"/>
    <property type="project" value="UniProtKB-UniRule"/>
</dbReference>
<comment type="similarity">
    <text evidence="7">Belongs to the class-I aminoacyl-tRNA synthetase family. TyrS type 1 subfamily.</text>
</comment>
<comment type="subunit">
    <text evidence="7">Homodimer.</text>
</comment>
<dbReference type="HAMAP" id="MF_02006">
    <property type="entry name" value="Tyr_tRNA_synth_type1"/>
    <property type="match status" value="1"/>
</dbReference>
<dbReference type="OrthoDB" id="9804243at2"/>
<evidence type="ECO:0000256" key="6">
    <source>
        <dbReference type="ARBA" id="ARBA00048248"/>
    </source>
</evidence>
<dbReference type="GO" id="GO:0003723">
    <property type="term" value="F:RNA binding"/>
    <property type="evidence" value="ECO:0007669"/>
    <property type="project" value="UniProtKB-KW"/>
</dbReference>
<dbReference type="PRINTS" id="PR01040">
    <property type="entry name" value="TRNASYNTHTYR"/>
</dbReference>
<organism evidence="9 10">
    <name type="scientific">Blattabacterium cuenoti STAT</name>
    <dbReference type="NCBI Taxonomy" id="1457030"/>
    <lineage>
        <taxon>Bacteria</taxon>
        <taxon>Pseudomonadati</taxon>
        <taxon>Bacteroidota</taxon>
        <taxon>Flavobacteriia</taxon>
        <taxon>Flavobacteriales</taxon>
        <taxon>Blattabacteriaceae</taxon>
        <taxon>Blattabacterium</taxon>
    </lineage>
</organism>
<dbReference type="PANTHER" id="PTHR11766:SF0">
    <property type="entry name" value="TYROSINE--TRNA LIGASE, MITOCHONDRIAL"/>
    <property type="match status" value="1"/>
</dbReference>
<dbReference type="NCBIfam" id="TIGR00234">
    <property type="entry name" value="tyrS"/>
    <property type="match status" value="1"/>
</dbReference>
<protein>
    <recommendedName>
        <fullName evidence="7">Tyrosine--tRNA ligase</fullName>
        <ecNumber evidence="7">6.1.1.1</ecNumber>
    </recommendedName>
    <alternativeName>
        <fullName evidence="7">Tyrosyl-tRNA synthetase</fullName>
        <shortName evidence="7">TyrRS</shortName>
    </alternativeName>
</protein>
<feature type="short sequence motif" description="'KMSKS' region" evidence="7">
    <location>
        <begin position="228"/>
        <end position="232"/>
    </location>
</feature>
<comment type="subcellular location">
    <subcellularLocation>
        <location evidence="7">Cytoplasm</location>
    </subcellularLocation>
</comment>
<dbReference type="InterPro" id="IPR036986">
    <property type="entry name" value="S4_RNA-bd_sf"/>
</dbReference>
<evidence type="ECO:0000256" key="4">
    <source>
        <dbReference type="ARBA" id="ARBA00022917"/>
    </source>
</evidence>
<gene>
    <name evidence="7 9" type="primary">tyrS</name>
    <name evidence="9" type="ORF">STAT_573</name>
</gene>
<keyword evidence="10" id="KW-1185">Reference proteome</keyword>
<reference evidence="9 10" key="1">
    <citation type="submission" date="2014-06" db="EMBL/GenBank/DDBJ databases">
        <title>Genome sequence of the intracellular symbiont Blattabacterium cuenoti, strain STAT from the wood feeding cockroach Salganea taiwanensis taiwanensis.</title>
        <authorList>
            <person name="Kinjo Y."/>
            <person name="Ohkuma M."/>
            <person name="Tokuda G."/>
        </authorList>
    </citation>
    <scope>NUCLEOTIDE SEQUENCE [LARGE SCALE GENOMIC DNA]</scope>
    <source>
        <strain evidence="9 10">STAT</strain>
    </source>
</reference>
<proteinExistence type="inferred from homology"/>
<feature type="binding site" evidence="7">
    <location>
        <position position="172"/>
    </location>
    <ligand>
        <name>L-tyrosine</name>
        <dbReference type="ChEBI" id="CHEBI:58315"/>
    </ligand>
</feature>
<dbReference type="InterPro" id="IPR002307">
    <property type="entry name" value="Tyr-tRNA-ligase"/>
</dbReference>
<evidence type="ECO:0000256" key="3">
    <source>
        <dbReference type="ARBA" id="ARBA00022840"/>
    </source>
</evidence>
<dbReference type="AlphaFoldDB" id="A0A224AKZ8"/>
<keyword evidence="4 7" id="KW-0648">Protein biosynthesis</keyword>
<dbReference type="PROSITE" id="PS50889">
    <property type="entry name" value="S4"/>
    <property type="match status" value="1"/>
</dbReference>
<dbReference type="CDD" id="cd00805">
    <property type="entry name" value="TyrRS_core"/>
    <property type="match status" value="1"/>
</dbReference>
<evidence type="ECO:0000313" key="9">
    <source>
        <dbReference type="EMBL" id="BBA17478.1"/>
    </source>
</evidence>
<evidence type="ECO:0000313" key="10">
    <source>
        <dbReference type="Proteomes" id="UP000263619"/>
    </source>
</evidence>
<evidence type="ECO:0000256" key="8">
    <source>
        <dbReference type="PROSITE-ProRule" id="PRU00182"/>
    </source>
</evidence>
<dbReference type="FunFam" id="1.10.240.10:FF:000001">
    <property type="entry name" value="Tyrosine--tRNA ligase"/>
    <property type="match status" value="1"/>
</dbReference>
<dbReference type="InterPro" id="IPR002305">
    <property type="entry name" value="aa-tRNA-synth_Ic"/>
</dbReference>
<dbReference type="GO" id="GO:0004831">
    <property type="term" value="F:tyrosine-tRNA ligase activity"/>
    <property type="evidence" value="ECO:0007669"/>
    <property type="project" value="UniProtKB-UniRule"/>
</dbReference>
<dbReference type="RefSeq" id="WP_119305756.1">
    <property type="nucleotide sequence ID" value="NZ_AP014608.1"/>
</dbReference>
<keyword evidence="5 7" id="KW-0030">Aminoacyl-tRNA synthetase</keyword>
<dbReference type="PANTHER" id="PTHR11766">
    <property type="entry name" value="TYROSYL-TRNA SYNTHETASE"/>
    <property type="match status" value="1"/>
</dbReference>
<dbReference type="EC" id="6.1.1.1" evidence="7"/>
<comment type="function">
    <text evidence="7">Catalyzes the attachment of tyrosine to tRNA(Tyr) in a two-step reaction: tyrosine is first activated by ATP to form Tyr-AMP and then transferred to the acceptor end of tRNA(Tyr).</text>
</comment>
<name>A0A224AKZ8_9FLAO</name>
<evidence type="ECO:0000256" key="1">
    <source>
        <dbReference type="ARBA" id="ARBA00022598"/>
    </source>
</evidence>
<dbReference type="SUPFAM" id="SSF55174">
    <property type="entry name" value="Alpha-L RNA-binding motif"/>
    <property type="match status" value="1"/>
</dbReference>
<dbReference type="Gene3D" id="1.10.240.10">
    <property type="entry name" value="Tyrosyl-Transfer RNA Synthetase"/>
    <property type="match status" value="1"/>
</dbReference>
<dbReference type="InterPro" id="IPR024088">
    <property type="entry name" value="Tyr-tRNA-ligase_bac-type"/>
</dbReference>
<dbReference type="Pfam" id="PF00579">
    <property type="entry name" value="tRNA-synt_1b"/>
    <property type="match status" value="1"/>
</dbReference>
<dbReference type="Proteomes" id="UP000263619">
    <property type="component" value="Chromosome"/>
</dbReference>
<keyword evidence="7" id="KW-0963">Cytoplasm</keyword>
<dbReference type="GO" id="GO:0005829">
    <property type="term" value="C:cytosol"/>
    <property type="evidence" value="ECO:0007669"/>
    <property type="project" value="TreeGrafter"/>
</dbReference>
<keyword evidence="2 7" id="KW-0547">Nucleotide-binding</keyword>
<accession>A0A224AKZ8</accession>
<evidence type="ECO:0000256" key="5">
    <source>
        <dbReference type="ARBA" id="ARBA00023146"/>
    </source>
</evidence>
<dbReference type="SUPFAM" id="SSF52374">
    <property type="entry name" value="Nucleotidylyl transferase"/>
    <property type="match status" value="1"/>
</dbReference>
<dbReference type="InterPro" id="IPR014729">
    <property type="entry name" value="Rossmann-like_a/b/a_fold"/>
</dbReference>
<feature type="binding site" evidence="7">
    <location>
        <position position="168"/>
    </location>
    <ligand>
        <name>L-tyrosine</name>
        <dbReference type="ChEBI" id="CHEBI:58315"/>
    </ligand>
</feature>
<dbReference type="Gene3D" id="3.10.290.10">
    <property type="entry name" value="RNA-binding S4 domain"/>
    <property type="match status" value="1"/>
</dbReference>
<evidence type="ECO:0000256" key="2">
    <source>
        <dbReference type="ARBA" id="ARBA00022741"/>
    </source>
</evidence>
<keyword evidence="3 7" id="KW-0067">ATP-binding</keyword>
<dbReference type="Gene3D" id="3.40.50.620">
    <property type="entry name" value="HUPs"/>
    <property type="match status" value="1"/>
</dbReference>
<feature type="binding site" evidence="7">
    <location>
        <position position="32"/>
    </location>
    <ligand>
        <name>L-tyrosine</name>
        <dbReference type="ChEBI" id="CHEBI:58315"/>
    </ligand>
</feature>
<sequence>MQNIIDELSWRGLIKNKVPGVENQLKKPTTMYIGFDPTSDSLHVGSLLPIIMLIHFQKKGHKSLALIGGSTGFIGDPSEKKDRRIFLSKKNLEKNSESIKNQILRLLKVYSKKIELLNNFDWIKNIPFIDFIREIGKYITVNQMISKDSVKKRIHNKKNGISFTEFSYSLIQGYDFLYLNQVKNCQLQVGGSDQWGNITTGIELIRKKTGKKVYGFTFPLITQSNGIKFGKSEKGENIWLDEKKTSPYKFYQFWMNLSDFEIEKYIKIYTFLSKEKIENLIFEHKKHPNRRFLQRKLANEITEWVHGNEISKKMIEITSILFGKKNKPLQLLNEKTFISIYNHIPHMFISYENFEKGIFLLDLLKKSGFFSSKSKANRALKENSIHLNQILVKENILIKKENIIGKKYILFQFGKKEFFIIKIE</sequence>